<dbReference type="EMBL" id="CP144700">
    <property type="protein sequence ID" value="WVZ26130.1"/>
    <property type="molecule type" value="Genomic_DNA"/>
</dbReference>
<organism evidence="2 3">
    <name type="scientific">Vigna mungo</name>
    <name type="common">Black gram</name>
    <name type="synonym">Phaseolus mungo</name>
    <dbReference type="NCBI Taxonomy" id="3915"/>
    <lineage>
        <taxon>Eukaryota</taxon>
        <taxon>Viridiplantae</taxon>
        <taxon>Streptophyta</taxon>
        <taxon>Embryophyta</taxon>
        <taxon>Tracheophyta</taxon>
        <taxon>Spermatophyta</taxon>
        <taxon>Magnoliopsida</taxon>
        <taxon>eudicotyledons</taxon>
        <taxon>Gunneridae</taxon>
        <taxon>Pentapetalae</taxon>
        <taxon>rosids</taxon>
        <taxon>fabids</taxon>
        <taxon>Fabales</taxon>
        <taxon>Fabaceae</taxon>
        <taxon>Papilionoideae</taxon>
        <taxon>50 kb inversion clade</taxon>
        <taxon>NPAAA clade</taxon>
        <taxon>indigoferoid/millettioid clade</taxon>
        <taxon>Phaseoleae</taxon>
        <taxon>Vigna</taxon>
    </lineage>
</organism>
<sequence length="101" mass="12382">MFRQNLILKVYLSMKTQSLTLNYKTSIYLFFFYIDSMLIHVPFASKMEKRFQLQIEREKATSLRRKELTHKERLLLLTFHREENKYKERNEKNTWRSVSGA</sequence>
<feature type="transmembrane region" description="Helical" evidence="1">
    <location>
        <begin position="27"/>
        <end position="45"/>
    </location>
</feature>
<protein>
    <submittedName>
        <fullName evidence="2">Uncharacterized protein</fullName>
    </submittedName>
</protein>
<dbReference type="AlphaFoldDB" id="A0AAQ3PCR6"/>
<evidence type="ECO:0000313" key="2">
    <source>
        <dbReference type="EMBL" id="WVZ26130.1"/>
    </source>
</evidence>
<keyword evidence="3" id="KW-1185">Reference proteome</keyword>
<keyword evidence="1" id="KW-0472">Membrane</keyword>
<reference evidence="2 3" key="1">
    <citation type="journal article" date="2023" name="Life. Sci Alliance">
        <title>Evolutionary insights into 3D genome organization and epigenetic landscape of Vigna mungo.</title>
        <authorList>
            <person name="Junaid A."/>
            <person name="Singh B."/>
            <person name="Bhatia S."/>
        </authorList>
    </citation>
    <scope>NUCLEOTIDE SEQUENCE [LARGE SCALE GENOMIC DNA]</scope>
    <source>
        <strain evidence="2">Urdbean</strain>
    </source>
</reference>
<proteinExistence type="predicted"/>
<gene>
    <name evidence="2" type="ORF">V8G54_004674</name>
</gene>
<evidence type="ECO:0000256" key="1">
    <source>
        <dbReference type="SAM" id="Phobius"/>
    </source>
</evidence>
<dbReference type="Proteomes" id="UP001374535">
    <property type="component" value="Chromosome 1"/>
</dbReference>
<feature type="non-terminal residue" evidence="2">
    <location>
        <position position="101"/>
    </location>
</feature>
<evidence type="ECO:0000313" key="3">
    <source>
        <dbReference type="Proteomes" id="UP001374535"/>
    </source>
</evidence>
<name>A0AAQ3PCR6_VIGMU</name>
<accession>A0AAQ3PCR6</accession>
<keyword evidence="1" id="KW-0812">Transmembrane</keyword>
<keyword evidence="1" id="KW-1133">Transmembrane helix</keyword>